<keyword evidence="4" id="KW-1133">Transmembrane helix</keyword>
<proteinExistence type="inferred from homology"/>
<dbReference type="PANTHER" id="PTHR46847">
    <property type="entry name" value="D-ALLOSE-BINDING PERIPLASMIC PROTEIN-RELATED"/>
    <property type="match status" value="1"/>
</dbReference>
<dbReference type="GO" id="GO:0030246">
    <property type="term" value="F:carbohydrate binding"/>
    <property type="evidence" value="ECO:0007669"/>
    <property type="project" value="UniProtKB-ARBA"/>
</dbReference>
<evidence type="ECO:0000313" key="7">
    <source>
        <dbReference type="Proteomes" id="UP000199701"/>
    </source>
</evidence>
<evidence type="ECO:0000256" key="2">
    <source>
        <dbReference type="ARBA" id="ARBA00007639"/>
    </source>
</evidence>
<keyword evidence="7" id="KW-1185">Reference proteome</keyword>
<dbReference type="GO" id="GO:0030313">
    <property type="term" value="C:cell envelope"/>
    <property type="evidence" value="ECO:0007669"/>
    <property type="project" value="UniProtKB-SubCell"/>
</dbReference>
<dbReference type="Proteomes" id="UP000199701">
    <property type="component" value="Unassembled WGS sequence"/>
</dbReference>
<dbReference type="AlphaFoldDB" id="A0A1I0RUB7"/>
<dbReference type="CDD" id="cd06309">
    <property type="entry name" value="PBP1_galactofuranose_YtfQ-like"/>
    <property type="match status" value="1"/>
</dbReference>
<keyword evidence="4" id="KW-0472">Membrane</keyword>
<dbReference type="STRING" id="99656.SAMN05421659_12241"/>
<dbReference type="InterPro" id="IPR028082">
    <property type="entry name" value="Peripla_BP_I"/>
</dbReference>
<name>A0A1I0RUB7_9FIRM</name>
<organism evidence="6 7">
    <name type="scientific">[Clostridium] fimetarium</name>
    <dbReference type="NCBI Taxonomy" id="99656"/>
    <lineage>
        <taxon>Bacteria</taxon>
        <taxon>Bacillati</taxon>
        <taxon>Bacillota</taxon>
        <taxon>Clostridia</taxon>
        <taxon>Lachnospirales</taxon>
        <taxon>Lachnospiraceae</taxon>
    </lineage>
</organism>
<dbReference type="OrthoDB" id="9814427at2"/>
<evidence type="ECO:0000256" key="3">
    <source>
        <dbReference type="ARBA" id="ARBA00022729"/>
    </source>
</evidence>
<keyword evidence="3" id="KW-0732">Signal</keyword>
<evidence type="ECO:0000256" key="4">
    <source>
        <dbReference type="SAM" id="Phobius"/>
    </source>
</evidence>
<dbReference type="Gene3D" id="3.40.50.2300">
    <property type="match status" value="2"/>
</dbReference>
<dbReference type="RefSeq" id="WP_092457668.1">
    <property type="nucleotide sequence ID" value="NZ_FOJI01000022.1"/>
</dbReference>
<feature type="transmembrane region" description="Helical" evidence="4">
    <location>
        <begin position="7"/>
        <end position="25"/>
    </location>
</feature>
<protein>
    <submittedName>
        <fullName evidence="6">Simple sugar transport system substrate-binding protein</fullName>
    </submittedName>
</protein>
<reference evidence="6 7" key="1">
    <citation type="submission" date="2016-10" db="EMBL/GenBank/DDBJ databases">
        <authorList>
            <person name="de Groot N.N."/>
        </authorList>
    </citation>
    <scope>NUCLEOTIDE SEQUENCE [LARGE SCALE GENOMIC DNA]</scope>
    <source>
        <strain evidence="6 7">DSM 9179</strain>
    </source>
</reference>
<gene>
    <name evidence="6" type="ORF">SAMN05421659_12241</name>
</gene>
<dbReference type="EMBL" id="FOJI01000022">
    <property type="protein sequence ID" value="SEW44387.1"/>
    <property type="molecule type" value="Genomic_DNA"/>
</dbReference>
<comment type="subcellular location">
    <subcellularLocation>
        <location evidence="1">Cell envelope</location>
    </subcellularLocation>
</comment>
<evidence type="ECO:0000259" key="5">
    <source>
        <dbReference type="Pfam" id="PF13407"/>
    </source>
</evidence>
<dbReference type="InterPro" id="IPR025997">
    <property type="entry name" value="SBP_2_dom"/>
</dbReference>
<keyword evidence="6" id="KW-0813">Transport</keyword>
<evidence type="ECO:0000313" key="6">
    <source>
        <dbReference type="EMBL" id="SEW44387.1"/>
    </source>
</evidence>
<dbReference type="SUPFAM" id="SSF53822">
    <property type="entry name" value="Periplasmic binding protein-like I"/>
    <property type="match status" value="1"/>
</dbReference>
<keyword evidence="6" id="KW-0762">Sugar transport</keyword>
<evidence type="ECO:0000256" key="1">
    <source>
        <dbReference type="ARBA" id="ARBA00004196"/>
    </source>
</evidence>
<feature type="domain" description="Periplasmic binding protein" evidence="5">
    <location>
        <begin position="49"/>
        <end position="312"/>
    </location>
</feature>
<dbReference type="Pfam" id="PF13407">
    <property type="entry name" value="Peripla_BP_4"/>
    <property type="match status" value="1"/>
</dbReference>
<comment type="similarity">
    <text evidence="2">Belongs to the bacterial solute-binding protein 2 family.</text>
</comment>
<sequence length="363" mass="40570">MNKKIKIILWAFFIGLIVIATWSLMPMKSLQNSESENTEDIDSDLIVVGFSQLGSESDWRSANTKSIQNALTKENGFSLIFSNGRQSQENQIKDVRSFIFQEVDYIIIAPVTETGWDTVLNEAREAGIPVIILDRMIDTEDESLYVASVGTDKYAEGKTAGLWLEKYLKEQKSGYDALQENDPFSEVTLQDESGQNTDIINIVVLEGTLNSTAQIGRSKGFEDIAVLHENWNILAFENGDFTKAKGKEVMLKYLQKFDDIDILVSQNDDMTFGAIEAIQEAGLKCGVNGKIKVISFDAVSKAFDMMEAGLINVDIECNPLQGPRIAQIIECLEKGEAFEKISYVKEQVFEAKDAGIERFARSY</sequence>
<accession>A0A1I0RUB7</accession>
<keyword evidence="4" id="KW-0812">Transmembrane</keyword>
<dbReference type="PANTHER" id="PTHR46847:SF3">
    <property type="entry name" value="GALACTOFURANOSE-BINDING PROTEIN YTFQ"/>
    <property type="match status" value="1"/>
</dbReference>